<comment type="caution">
    <text evidence="1">The sequence shown here is derived from an EMBL/GenBank/DDBJ whole genome shotgun (WGS) entry which is preliminary data.</text>
</comment>
<sequence>MLDHILSWRVAATFARTSNFLVLDEYHSISHYNSKDNFLVTIVLAVSCCARLYLLFLPSCAGLLFALRSFGSAAPHFRCSDSRCCV</sequence>
<organism evidence="1 2">
    <name type="scientific">Psophocarpus tetragonolobus</name>
    <name type="common">Winged bean</name>
    <name type="synonym">Dolichos tetragonolobus</name>
    <dbReference type="NCBI Taxonomy" id="3891"/>
    <lineage>
        <taxon>Eukaryota</taxon>
        <taxon>Viridiplantae</taxon>
        <taxon>Streptophyta</taxon>
        <taxon>Embryophyta</taxon>
        <taxon>Tracheophyta</taxon>
        <taxon>Spermatophyta</taxon>
        <taxon>Magnoliopsida</taxon>
        <taxon>eudicotyledons</taxon>
        <taxon>Gunneridae</taxon>
        <taxon>Pentapetalae</taxon>
        <taxon>rosids</taxon>
        <taxon>fabids</taxon>
        <taxon>Fabales</taxon>
        <taxon>Fabaceae</taxon>
        <taxon>Papilionoideae</taxon>
        <taxon>50 kb inversion clade</taxon>
        <taxon>NPAAA clade</taxon>
        <taxon>indigoferoid/millettioid clade</taxon>
        <taxon>Phaseoleae</taxon>
        <taxon>Psophocarpus</taxon>
    </lineage>
</organism>
<accession>A0AAN9T978</accession>
<name>A0AAN9T978_PSOTE</name>
<dbReference type="AlphaFoldDB" id="A0AAN9T978"/>
<dbReference type="Proteomes" id="UP001386955">
    <property type="component" value="Unassembled WGS sequence"/>
</dbReference>
<keyword evidence="2" id="KW-1185">Reference proteome</keyword>
<gene>
    <name evidence="1" type="ORF">VNO78_01297</name>
</gene>
<protein>
    <submittedName>
        <fullName evidence="1">Uncharacterized protein</fullName>
    </submittedName>
</protein>
<evidence type="ECO:0000313" key="2">
    <source>
        <dbReference type="Proteomes" id="UP001386955"/>
    </source>
</evidence>
<evidence type="ECO:0000313" key="1">
    <source>
        <dbReference type="EMBL" id="KAK7410486.1"/>
    </source>
</evidence>
<proteinExistence type="predicted"/>
<dbReference type="EMBL" id="JAYMYS010000001">
    <property type="protein sequence ID" value="KAK7410486.1"/>
    <property type="molecule type" value="Genomic_DNA"/>
</dbReference>
<reference evidence="1 2" key="1">
    <citation type="submission" date="2024-01" db="EMBL/GenBank/DDBJ databases">
        <title>The genomes of 5 underutilized Papilionoideae crops provide insights into root nodulation and disease resistanc.</title>
        <authorList>
            <person name="Jiang F."/>
        </authorList>
    </citation>
    <scope>NUCLEOTIDE SEQUENCE [LARGE SCALE GENOMIC DNA]</scope>
    <source>
        <strain evidence="1">DUOXIRENSHENG_FW03</strain>
        <tissue evidence="1">Leaves</tissue>
    </source>
</reference>